<evidence type="ECO:0000259" key="3">
    <source>
        <dbReference type="Pfam" id="PF21027"/>
    </source>
</evidence>
<feature type="chain" id="PRO_5045287919" description="DUF1593 domain-containing protein" evidence="1">
    <location>
        <begin position="21"/>
        <end position="503"/>
    </location>
</feature>
<dbReference type="InterPro" id="IPR013783">
    <property type="entry name" value="Ig-like_fold"/>
</dbReference>
<feature type="domain" description="Cellulose-binding Sde182 nucleoside hydrolase-like" evidence="2">
    <location>
        <begin position="31"/>
        <end position="342"/>
    </location>
</feature>
<dbReference type="Pfam" id="PF21027">
    <property type="entry name" value="Sde0182_C"/>
    <property type="match status" value="1"/>
</dbReference>
<protein>
    <recommendedName>
        <fullName evidence="6">DUF1593 domain-containing protein</fullName>
    </recommendedName>
</protein>
<dbReference type="Gene3D" id="3.90.245.10">
    <property type="entry name" value="Ribonucleoside hydrolase-like"/>
    <property type="match status" value="1"/>
</dbReference>
<organism evidence="4 5">
    <name type="scientific">Spirosoma utsteinense</name>
    <dbReference type="NCBI Taxonomy" id="2585773"/>
    <lineage>
        <taxon>Bacteria</taxon>
        <taxon>Pseudomonadati</taxon>
        <taxon>Bacteroidota</taxon>
        <taxon>Cytophagia</taxon>
        <taxon>Cytophagales</taxon>
        <taxon>Cytophagaceae</taxon>
        <taxon>Spirosoma</taxon>
    </lineage>
</organism>
<dbReference type="Gene3D" id="2.60.40.10">
    <property type="entry name" value="Immunoglobulins"/>
    <property type="match status" value="1"/>
</dbReference>
<reference evidence="4 5" key="1">
    <citation type="submission" date="2019-06" db="EMBL/GenBank/DDBJ databases">
        <title>Spirosoma utsteinense sp. nov. isolated from Antarctic ice-free soils.</title>
        <authorList>
            <person name="Tahon G."/>
        </authorList>
    </citation>
    <scope>NUCLEOTIDE SEQUENCE [LARGE SCALE GENOMIC DNA]</scope>
    <source>
        <strain evidence="4 5">LMG 31447</strain>
    </source>
</reference>
<keyword evidence="5" id="KW-1185">Reference proteome</keyword>
<dbReference type="InterPro" id="IPR036452">
    <property type="entry name" value="Ribo_hydro-like"/>
</dbReference>
<sequence length="503" mass="56516">MKVRLLLALLVTVVCPLLHAQTANPPSAKPRTVVTTDGEVDDVDTFVRLLLYANEFDIVGLVYSSSQWHYKGDGKGTTMTSEMPSTAERYGKRTDLRWPGTTWMQAYIDKYAQVYPNLSKHAPGYPTPEKLQRLVKVGNIDFEGEMSTDTEGSDFIKKILLDNDPSPVYLQIWGGTNTVARALKSIENTYKNTADWPTIAKKVSDKAVIYAVLDQDATYQKYIAPNWPTIKVLYNSDQFWSFAYLWPRVVPAELKPYLGGAWFAEQIKFGHGPLLDAYYLWGDGRQLPGDPEHTHGDMAEAKKYDRSQYDFISEGDSPAFFYLIDVGLRSMDDISYGGWGGRMVRSASNPYRWEDGKGVTDYNPFTKKQDAAYPQTRWIPVLQNDFAARADWCVKSYKKANHPPVVKLSHSALLSAKPGQAVFLSGSATDPDGDALTYNWWQYDEVGTYKGKVKLVNADKQKASFTVPADAASGETIHLILEVTDARTPQLTRYQRVIVTTNN</sequence>
<keyword evidence="1" id="KW-0732">Signal</keyword>
<proteinExistence type="predicted"/>
<evidence type="ECO:0000256" key="1">
    <source>
        <dbReference type="SAM" id="SignalP"/>
    </source>
</evidence>
<dbReference type="InterPro" id="IPR048527">
    <property type="entry name" value="Sde182_C"/>
</dbReference>
<dbReference type="InterPro" id="IPR011483">
    <property type="entry name" value="Sde182_NH-like"/>
</dbReference>
<gene>
    <name evidence="4" type="ORF">FH603_4682</name>
</gene>
<dbReference type="Pfam" id="PF07632">
    <property type="entry name" value="Sde182_NH-like"/>
    <property type="match status" value="1"/>
</dbReference>
<comment type="caution">
    <text evidence="4">The sequence shown here is derived from an EMBL/GenBank/DDBJ whole genome shotgun (WGS) entry which is preliminary data.</text>
</comment>
<feature type="signal peptide" evidence="1">
    <location>
        <begin position="1"/>
        <end position="20"/>
    </location>
</feature>
<name>A0ABR6WDS6_9BACT</name>
<feature type="domain" description="Cellulose-binding Sde182 C-terminal" evidence="3">
    <location>
        <begin position="423"/>
        <end position="500"/>
    </location>
</feature>
<evidence type="ECO:0000313" key="5">
    <source>
        <dbReference type="Proteomes" id="UP000700732"/>
    </source>
</evidence>
<accession>A0ABR6WDS6</accession>
<evidence type="ECO:0000259" key="2">
    <source>
        <dbReference type="Pfam" id="PF07632"/>
    </source>
</evidence>
<dbReference type="RefSeq" id="WP_186740307.1">
    <property type="nucleotide sequence ID" value="NZ_VFIA01000038.1"/>
</dbReference>
<evidence type="ECO:0008006" key="6">
    <source>
        <dbReference type="Google" id="ProtNLM"/>
    </source>
</evidence>
<dbReference type="EMBL" id="VFIA01000038">
    <property type="protein sequence ID" value="MBC3794155.1"/>
    <property type="molecule type" value="Genomic_DNA"/>
</dbReference>
<evidence type="ECO:0000313" key="4">
    <source>
        <dbReference type="EMBL" id="MBC3794155.1"/>
    </source>
</evidence>
<dbReference type="Proteomes" id="UP000700732">
    <property type="component" value="Unassembled WGS sequence"/>
</dbReference>